<evidence type="ECO:0008006" key="3">
    <source>
        <dbReference type="Google" id="ProtNLM"/>
    </source>
</evidence>
<dbReference type="SUPFAM" id="SSF159275">
    <property type="entry name" value="PA1994-like"/>
    <property type="match status" value="1"/>
</dbReference>
<dbReference type="EMBL" id="SOAN01000003">
    <property type="protein sequence ID" value="TDS86358.1"/>
    <property type="molecule type" value="Genomic_DNA"/>
</dbReference>
<dbReference type="Proteomes" id="UP000294506">
    <property type="component" value="Unassembled WGS sequence"/>
</dbReference>
<protein>
    <recommendedName>
        <fullName evidence="3">Glycolipid-binding protein</fullName>
    </recommendedName>
</protein>
<reference evidence="1 2" key="1">
    <citation type="submission" date="2019-03" db="EMBL/GenBank/DDBJ databases">
        <title>Genomic Encyclopedia of Type Strains, Phase III (KMG-III): the genomes of soil and plant-associated and newly described type strains.</title>
        <authorList>
            <person name="Whitman W."/>
        </authorList>
    </citation>
    <scope>NUCLEOTIDE SEQUENCE [LARGE SCALE GENOMIC DNA]</scope>
    <source>
        <strain evidence="1 2">DSM 27373</strain>
    </source>
</reference>
<name>A0A4R7G551_9MICC</name>
<dbReference type="RefSeq" id="WP_133725963.1">
    <property type="nucleotide sequence ID" value="NZ_SOAN01000003.1"/>
</dbReference>
<sequence length="198" mass="21945">MTSHLLSWSGLDDPDRSDHACIELSESSMHAIGSTQTRHFSSAWELDVASGWMTQALRVSTRGFGWSRWLELTRSESGRWSAEAGAQGDTKLPPPGLDEPATLDDAIDCDLGLCPVTNTMPIRRLGLLDRDVPATQLATAWVEMPSLRVLRSEQVYASQWEGERRLVRYSSLRGDFSADLTVDSHGLVIDYPSLARRA</sequence>
<keyword evidence="2" id="KW-1185">Reference proteome</keyword>
<accession>A0A4R7G551</accession>
<gene>
    <name evidence="1" type="ORF">EV640_10346</name>
</gene>
<evidence type="ECO:0000313" key="2">
    <source>
        <dbReference type="Proteomes" id="UP000294506"/>
    </source>
</evidence>
<organism evidence="1 2">
    <name type="scientific">Nesterenkonia aurantiaca</name>
    <dbReference type="NCBI Taxonomy" id="1436010"/>
    <lineage>
        <taxon>Bacteria</taxon>
        <taxon>Bacillati</taxon>
        <taxon>Actinomycetota</taxon>
        <taxon>Actinomycetes</taxon>
        <taxon>Micrococcales</taxon>
        <taxon>Micrococcaceae</taxon>
        <taxon>Nesterenkonia</taxon>
    </lineage>
</organism>
<comment type="caution">
    <text evidence="1">The sequence shown here is derived from an EMBL/GenBank/DDBJ whole genome shotgun (WGS) entry which is preliminary data.</text>
</comment>
<evidence type="ECO:0000313" key="1">
    <source>
        <dbReference type="EMBL" id="TDS86358.1"/>
    </source>
</evidence>
<dbReference type="AlphaFoldDB" id="A0A4R7G551"/>
<dbReference type="InterPro" id="IPR009467">
    <property type="entry name" value="Glycolipid-bd_prot_put"/>
</dbReference>
<proteinExistence type="predicted"/>
<dbReference type="Pfam" id="PF06475">
    <property type="entry name" value="Glycolipid_bind"/>
    <property type="match status" value="1"/>
</dbReference>